<reference evidence="1 2" key="1">
    <citation type="submission" date="2020-02" db="EMBL/GenBank/DDBJ databases">
        <title>Genome sequence of strain CCNWXJ40-4.</title>
        <authorList>
            <person name="Gao J."/>
            <person name="Sun J."/>
        </authorList>
    </citation>
    <scope>NUCLEOTIDE SEQUENCE [LARGE SCALE GENOMIC DNA]</scope>
    <source>
        <strain evidence="1 2">CCNWXJ 40-4</strain>
    </source>
</reference>
<evidence type="ECO:0000313" key="1">
    <source>
        <dbReference type="EMBL" id="NGO53176.1"/>
    </source>
</evidence>
<dbReference type="EMBL" id="JAAKZF010000027">
    <property type="protein sequence ID" value="NGO53176.1"/>
    <property type="molecule type" value="Genomic_DNA"/>
</dbReference>
<keyword evidence="2" id="KW-1185">Reference proteome</keyword>
<organism evidence="1 2">
    <name type="scientific">Allomesorhizobium camelthorni</name>
    <dbReference type="NCBI Taxonomy" id="475069"/>
    <lineage>
        <taxon>Bacteria</taxon>
        <taxon>Pseudomonadati</taxon>
        <taxon>Pseudomonadota</taxon>
        <taxon>Alphaproteobacteria</taxon>
        <taxon>Hyphomicrobiales</taxon>
        <taxon>Phyllobacteriaceae</taxon>
        <taxon>Allomesorhizobium</taxon>
    </lineage>
</organism>
<sequence>MIENSSTLKPLRVVYIAGYGRSGTTLLDIALGQHAAVAGAGEIATLSRHVWSHNEYCSCGQPASGCPLWGPIGRQWSESFPPASSIVDYRREQENIESILSSRRMLRRTLSRRSFKFYADKTFRLFEAIKHHSGKEIIVDSSKLPGRALALTSIPGIDLFVIHLVRDGRGVAWSLLQSYKRDVKAGVQKEIRPKSALRTAARWCVVNVATEALRWKLGRGRYIRVKYEDLVVDPGPTLERIGEMIDLDLADIALKLRSGEPIQPTHQIAGNRLRMNKSIRLVRDEAWRTQLPARERVAFDWLGGWLLRRYGYVR</sequence>
<dbReference type="GO" id="GO:0006790">
    <property type="term" value="P:sulfur compound metabolic process"/>
    <property type="evidence" value="ECO:0007669"/>
    <property type="project" value="TreeGrafter"/>
</dbReference>
<dbReference type="GO" id="GO:0001517">
    <property type="term" value="F:N-acetylglucosamine 6-O-sulfotransferase activity"/>
    <property type="evidence" value="ECO:0007669"/>
    <property type="project" value="TreeGrafter"/>
</dbReference>
<dbReference type="PANTHER" id="PTHR10704">
    <property type="entry name" value="CARBOHYDRATE SULFOTRANSFERASE"/>
    <property type="match status" value="1"/>
</dbReference>
<dbReference type="SUPFAM" id="SSF52540">
    <property type="entry name" value="P-loop containing nucleoside triphosphate hydrolases"/>
    <property type="match status" value="1"/>
</dbReference>
<accession>A0A6G4WG21</accession>
<proteinExistence type="predicted"/>
<dbReference type="Pfam" id="PF13469">
    <property type="entry name" value="Sulfotransfer_3"/>
    <property type="match status" value="1"/>
</dbReference>
<dbReference type="Proteomes" id="UP001642900">
    <property type="component" value="Unassembled WGS sequence"/>
</dbReference>
<gene>
    <name evidence="1" type="ORF">G6N73_18725</name>
</gene>
<dbReference type="InterPro" id="IPR051135">
    <property type="entry name" value="Gal/GlcNAc/GalNAc_ST"/>
</dbReference>
<evidence type="ECO:0000313" key="2">
    <source>
        <dbReference type="Proteomes" id="UP001642900"/>
    </source>
</evidence>
<comment type="caution">
    <text evidence="1">The sequence shown here is derived from an EMBL/GenBank/DDBJ whole genome shotgun (WGS) entry which is preliminary data.</text>
</comment>
<name>A0A6G4WG21_9HYPH</name>
<dbReference type="InterPro" id="IPR027417">
    <property type="entry name" value="P-loop_NTPase"/>
</dbReference>
<protein>
    <submittedName>
        <fullName evidence="1">Sulfotransferase</fullName>
    </submittedName>
</protein>
<dbReference type="GO" id="GO:0006044">
    <property type="term" value="P:N-acetylglucosamine metabolic process"/>
    <property type="evidence" value="ECO:0007669"/>
    <property type="project" value="TreeGrafter"/>
</dbReference>
<dbReference type="AlphaFoldDB" id="A0A6G4WG21"/>
<dbReference type="PANTHER" id="PTHR10704:SF44">
    <property type="entry name" value="LD35051P-RELATED"/>
    <property type="match status" value="1"/>
</dbReference>
<dbReference type="Gene3D" id="3.40.50.300">
    <property type="entry name" value="P-loop containing nucleotide triphosphate hydrolases"/>
    <property type="match status" value="1"/>
</dbReference>